<evidence type="ECO:0000256" key="1">
    <source>
        <dbReference type="SAM" id="MobiDB-lite"/>
    </source>
</evidence>
<dbReference type="EMBL" id="SLWS01000005">
    <property type="protein sequence ID" value="TCO58225.1"/>
    <property type="molecule type" value="Genomic_DNA"/>
</dbReference>
<feature type="region of interest" description="Disordered" evidence="1">
    <location>
        <begin position="102"/>
        <end position="130"/>
    </location>
</feature>
<sequence>MLPLGPTAGPGSRPTPAPQALICRPVRPPGCRVPRCGPGRGPRRRGRSTTGGAAGACPRPHHTPNTGGWREPSVDPAEGAPVPDGLVRQHRCELRPPGVVHGLRQPGPAETHHTMARTSTSGVVRRPSRGRGLGFRRRELGCPCCRRRCGPATRRARREPGTFRGDAWWCLGGAWVVRTGGHCSSSPLILTAEWRPGDDATANLERLTNGPHTGEIRTHRVPACLCRAAMTGGPGRPRSAGLVSGGCDLPPGMPS</sequence>
<dbReference type="Proteomes" id="UP000295680">
    <property type="component" value="Unassembled WGS sequence"/>
</dbReference>
<feature type="compositionally biased region" description="Low complexity" evidence="1">
    <location>
        <begin position="23"/>
        <end position="37"/>
    </location>
</feature>
<evidence type="ECO:0000313" key="3">
    <source>
        <dbReference type="Proteomes" id="UP000295680"/>
    </source>
</evidence>
<name>A0A4R2JVN6_9PSEU</name>
<feature type="region of interest" description="Disordered" evidence="1">
    <location>
        <begin position="233"/>
        <end position="255"/>
    </location>
</feature>
<evidence type="ECO:0000313" key="2">
    <source>
        <dbReference type="EMBL" id="TCO58225.1"/>
    </source>
</evidence>
<proteinExistence type="predicted"/>
<reference evidence="2 3" key="1">
    <citation type="submission" date="2019-03" db="EMBL/GenBank/DDBJ databases">
        <title>Genomic Encyclopedia of Type Strains, Phase IV (KMG-IV): sequencing the most valuable type-strain genomes for metagenomic binning, comparative biology and taxonomic classification.</title>
        <authorList>
            <person name="Goeker M."/>
        </authorList>
    </citation>
    <scope>NUCLEOTIDE SEQUENCE [LARGE SCALE GENOMIC DNA]</scope>
    <source>
        <strain evidence="2 3">DSM 45934</strain>
    </source>
</reference>
<gene>
    <name evidence="2" type="ORF">EV192_105290</name>
</gene>
<accession>A0A4R2JVN6</accession>
<organism evidence="2 3">
    <name type="scientific">Actinocrispum wychmicini</name>
    <dbReference type="NCBI Taxonomy" id="1213861"/>
    <lineage>
        <taxon>Bacteria</taxon>
        <taxon>Bacillati</taxon>
        <taxon>Actinomycetota</taxon>
        <taxon>Actinomycetes</taxon>
        <taxon>Pseudonocardiales</taxon>
        <taxon>Pseudonocardiaceae</taxon>
        <taxon>Actinocrispum</taxon>
    </lineage>
</organism>
<dbReference type="AlphaFoldDB" id="A0A4R2JVN6"/>
<protein>
    <submittedName>
        <fullName evidence="2">Uncharacterized protein</fullName>
    </submittedName>
</protein>
<comment type="caution">
    <text evidence="2">The sequence shown here is derived from an EMBL/GenBank/DDBJ whole genome shotgun (WGS) entry which is preliminary data.</text>
</comment>
<feature type="region of interest" description="Disordered" evidence="1">
    <location>
        <begin position="1"/>
        <end position="84"/>
    </location>
</feature>
<keyword evidence="3" id="KW-1185">Reference proteome</keyword>